<feature type="domain" description="GFO/IDH/MocA-like oxidoreductase" evidence="5">
    <location>
        <begin position="128"/>
        <end position="243"/>
    </location>
</feature>
<dbReference type="EMBL" id="BAABLM010000005">
    <property type="protein sequence ID" value="GAA4678351.1"/>
    <property type="molecule type" value="Genomic_DNA"/>
</dbReference>
<sequence>MRLGIVGYGAGGRYFHAPFVQAADGVELVGIVARSADKKAQVEAELPGVPTFDSLTDLLAAGVDAVTITTPPQTRHDLVLEAIAAGVHVVADKPFAPTAAAAAELADAADEAGVVLGVYHNRRFDTDIRTLAAVVAGGELGDLWRFYSRFDLDEPGSIEAGPDGGLLRDMGTHVVDQAIWLLGDVAEVSAELDWIDLPEGRTDAGFAITLRHTSGVTSYVSSSKANHVAARQLLVYGSGGSYESNGTDVQAAQIFSGRRPAADKDGWGYEDESRWGVLRTAAGDKPVPSEQGAYFEFYEQFAAAVRGEGPVPSDARAGVRTLAVLDAARRSAEQGGWQAPVVP</sequence>
<reference evidence="7" key="1">
    <citation type="journal article" date="2019" name="Int. J. Syst. Evol. Microbiol.">
        <title>The Global Catalogue of Microorganisms (GCM) 10K type strain sequencing project: providing services to taxonomists for standard genome sequencing and annotation.</title>
        <authorList>
            <consortium name="The Broad Institute Genomics Platform"/>
            <consortium name="The Broad Institute Genome Sequencing Center for Infectious Disease"/>
            <person name="Wu L."/>
            <person name="Ma J."/>
        </authorList>
    </citation>
    <scope>NUCLEOTIDE SEQUENCE [LARGE SCALE GENOMIC DNA]</scope>
    <source>
        <strain evidence="7">JCM 18956</strain>
    </source>
</reference>
<dbReference type="Gene3D" id="3.30.360.10">
    <property type="entry name" value="Dihydrodipicolinate Reductase, domain 2"/>
    <property type="match status" value="1"/>
</dbReference>
<evidence type="ECO:0000256" key="2">
    <source>
        <dbReference type="ARBA" id="ARBA00023002"/>
    </source>
</evidence>
<accession>A0ABP8W1M5</accession>
<dbReference type="Pfam" id="PF01408">
    <property type="entry name" value="GFO_IDH_MocA"/>
    <property type="match status" value="1"/>
</dbReference>
<dbReference type="SUPFAM" id="SSF51735">
    <property type="entry name" value="NAD(P)-binding Rossmann-fold domains"/>
    <property type="match status" value="1"/>
</dbReference>
<evidence type="ECO:0000259" key="4">
    <source>
        <dbReference type="Pfam" id="PF01408"/>
    </source>
</evidence>
<dbReference type="Pfam" id="PF22725">
    <property type="entry name" value="GFO_IDH_MocA_C3"/>
    <property type="match status" value="1"/>
</dbReference>
<evidence type="ECO:0000256" key="1">
    <source>
        <dbReference type="ARBA" id="ARBA00010928"/>
    </source>
</evidence>
<keyword evidence="2" id="KW-0560">Oxidoreductase</keyword>
<dbReference type="InterPro" id="IPR055170">
    <property type="entry name" value="GFO_IDH_MocA-like_dom"/>
</dbReference>
<feature type="domain" description="Gfo/Idh/MocA-like oxidoreductase N-terminal" evidence="4">
    <location>
        <begin position="2"/>
        <end position="120"/>
    </location>
</feature>
<proteinExistence type="inferred from homology"/>
<dbReference type="PANTHER" id="PTHR43708:SF5">
    <property type="entry name" value="CONSERVED EXPRESSED OXIDOREDUCTASE (EUROFUNG)-RELATED"/>
    <property type="match status" value="1"/>
</dbReference>
<dbReference type="InterPro" id="IPR036291">
    <property type="entry name" value="NAD(P)-bd_dom_sf"/>
</dbReference>
<name>A0ABP8W1M5_9MICO</name>
<dbReference type="InterPro" id="IPR051317">
    <property type="entry name" value="Gfo/Idh/MocA_oxidoreduct"/>
</dbReference>
<evidence type="ECO:0000256" key="3">
    <source>
        <dbReference type="ARBA" id="ARBA00023027"/>
    </source>
</evidence>
<keyword evidence="3" id="KW-0520">NAD</keyword>
<evidence type="ECO:0000259" key="5">
    <source>
        <dbReference type="Pfam" id="PF22725"/>
    </source>
</evidence>
<evidence type="ECO:0000313" key="6">
    <source>
        <dbReference type="EMBL" id="GAA4678351.1"/>
    </source>
</evidence>
<organism evidence="6 7">
    <name type="scientific">Frondihabitans cladoniiphilus</name>
    <dbReference type="NCBI Taxonomy" id="715785"/>
    <lineage>
        <taxon>Bacteria</taxon>
        <taxon>Bacillati</taxon>
        <taxon>Actinomycetota</taxon>
        <taxon>Actinomycetes</taxon>
        <taxon>Micrococcales</taxon>
        <taxon>Microbacteriaceae</taxon>
        <taxon>Frondihabitans</taxon>
    </lineage>
</organism>
<comment type="caution">
    <text evidence="6">The sequence shown here is derived from an EMBL/GenBank/DDBJ whole genome shotgun (WGS) entry which is preliminary data.</text>
</comment>
<dbReference type="InterPro" id="IPR000683">
    <property type="entry name" value="Gfo/Idh/MocA-like_OxRdtase_N"/>
</dbReference>
<evidence type="ECO:0000313" key="7">
    <source>
        <dbReference type="Proteomes" id="UP001501295"/>
    </source>
</evidence>
<comment type="similarity">
    <text evidence="1">Belongs to the Gfo/Idh/MocA family.</text>
</comment>
<dbReference type="PANTHER" id="PTHR43708">
    <property type="entry name" value="CONSERVED EXPRESSED OXIDOREDUCTASE (EUROFUNG)"/>
    <property type="match status" value="1"/>
</dbReference>
<dbReference type="Gene3D" id="3.40.50.720">
    <property type="entry name" value="NAD(P)-binding Rossmann-like Domain"/>
    <property type="match status" value="1"/>
</dbReference>
<protein>
    <submittedName>
        <fullName evidence="6">Gfo/Idh/MocA family oxidoreductase</fullName>
    </submittedName>
</protein>
<dbReference type="Proteomes" id="UP001501295">
    <property type="component" value="Unassembled WGS sequence"/>
</dbReference>
<gene>
    <name evidence="6" type="ORF">GCM10025780_24020</name>
</gene>
<dbReference type="SUPFAM" id="SSF55347">
    <property type="entry name" value="Glyceraldehyde-3-phosphate dehydrogenase-like, C-terminal domain"/>
    <property type="match status" value="1"/>
</dbReference>
<keyword evidence="7" id="KW-1185">Reference proteome</keyword>